<reference evidence="1 2" key="1">
    <citation type="submission" date="2020-08" db="EMBL/GenBank/DDBJ databases">
        <title>Genomic Encyclopedia of Type Strains, Phase III (KMG-III): the genomes of soil and plant-associated and newly described type strains.</title>
        <authorList>
            <person name="Whitman W."/>
        </authorList>
    </citation>
    <scope>NUCLEOTIDE SEQUENCE [LARGE SCALE GENOMIC DNA]</scope>
    <source>
        <strain evidence="1 2">CECT 4462</strain>
    </source>
</reference>
<evidence type="ECO:0000313" key="2">
    <source>
        <dbReference type="Proteomes" id="UP000549250"/>
    </source>
</evidence>
<name>A0A839T3M7_AZOMA</name>
<proteinExistence type="predicted"/>
<keyword evidence="2" id="KW-1185">Reference proteome</keyword>
<dbReference type="EMBL" id="JACHXI010000006">
    <property type="protein sequence ID" value="MBB3103300.1"/>
    <property type="molecule type" value="Genomic_DNA"/>
</dbReference>
<protein>
    <submittedName>
        <fullName evidence="1">Uncharacterized protein</fullName>
    </submittedName>
</protein>
<sequence length="45" mass="4729">MQIEQVFEDISPRIAVRVLANAVFVGAQALVCRTALSAASRVGNG</sequence>
<dbReference type="AlphaFoldDB" id="A0A839T3M7"/>
<accession>A0A839T3M7</accession>
<dbReference type="Proteomes" id="UP000549250">
    <property type="component" value="Unassembled WGS sequence"/>
</dbReference>
<evidence type="ECO:0000313" key="1">
    <source>
        <dbReference type="EMBL" id="MBB3103300.1"/>
    </source>
</evidence>
<gene>
    <name evidence="1" type="ORF">FHR87_001695</name>
</gene>
<comment type="caution">
    <text evidence="1">The sequence shown here is derived from an EMBL/GenBank/DDBJ whole genome shotgun (WGS) entry which is preliminary data.</text>
</comment>
<organism evidence="1 2">
    <name type="scientific">Azomonas macrocytogenes</name>
    <name type="common">Azotobacter macrocytogenes</name>
    <dbReference type="NCBI Taxonomy" id="69962"/>
    <lineage>
        <taxon>Bacteria</taxon>
        <taxon>Pseudomonadati</taxon>
        <taxon>Pseudomonadota</taxon>
        <taxon>Gammaproteobacteria</taxon>
        <taxon>Pseudomonadales</taxon>
        <taxon>Pseudomonadaceae</taxon>
        <taxon>Azomonas</taxon>
    </lineage>
</organism>